<feature type="transmembrane region" description="Helical" evidence="13">
    <location>
        <begin position="1021"/>
        <end position="1043"/>
    </location>
</feature>
<dbReference type="NCBIfam" id="TIGR01494">
    <property type="entry name" value="ATPase_P-type"/>
    <property type="match status" value="2"/>
</dbReference>
<name>A0ABP1NIV8_XYLVO</name>
<dbReference type="InterPro" id="IPR023298">
    <property type="entry name" value="ATPase_P-typ_TM_dom_sf"/>
</dbReference>
<dbReference type="InterPro" id="IPR032630">
    <property type="entry name" value="P_typ_ATPase_c"/>
</dbReference>
<evidence type="ECO:0000313" key="18">
    <source>
        <dbReference type="Proteomes" id="UP001642520"/>
    </source>
</evidence>
<evidence type="ECO:0000256" key="9">
    <source>
        <dbReference type="ARBA" id="ARBA00022967"/>
    </source>
</evidence>
<dbReference type="SUPFAM" id="SSF81653">
    <property type="entry name" value="Calcium ATPase, transduction domain A"/>
    <property type="match status" value="1"/>
</dbReference>
<proteinExistence type="inferred from homology"/>
<evidence type="ECO:0000259" key="15">
    <source>
        <dbReference type="Pfam" id="PF16209"/>
    </source>
</evidence>
<dbReference type="PRINTS" id="PR00119">
    <property type="entry name" value="CATATPASE"/>
</dbReference>
<feature type="transmembrane region" description="Helical" evidence="13">
    <location>
        <begin position="905"/>
        <end position="926"/>
    </location>
</feature>
<evidence type="ECO:0000256" key="13">
    <source>
        <dbReference type="RuleBase" id="RU362033"/>
    </source>
</evidence>
<dbReference type="SUPFAM" id="SSF81665">
    <property type="entry name" value="Calcium ATPase, transmembrane domain M"/>
    <property type="match status" value="1"/>
</dbReference>
<dbReference type="SUPFAM" id="SSF56784">
    <property type="entry name" value="HAD-like"/>
    <property type="match status" value="1"/>
</dbReference>
<organism evidence="17 18">
    <name type="scientific">Xylocopa violacea</name>
    <name type="common">Violet carpenter bee</name>
    <name type="synonym">Apis violacea</name>
    <dbReference type="NCBI Taxonomy" id="135666"/>
    <lineage>
        <taxon>Eukaryota</taxon>
        <taxon>Metazoa</taxon>
        <taxon>Ecdysozoa</taxon>
        <taxon>Arthropoda</taxon>
        <taxon>Hexapoda</taxon>
        <taxon>Insecta</taxon>
        <taxon>Pterygota</taxon>
        <taxon>Neoptera</taxon>
        <taxon>Endopterygota</taxon>
        <taxon>Hymenoptera</taxon>
        <taxon>Apocrita</taxon>
        <taxon>Aculeata</taxon>
        <taxon>Apoidea</taxon>
        <taxon>Anthophila</taxon>
        <taxon>Apidae</taxon>
        <taxon>Xylocopa</taxon>
        <taxon>Xylocopa</taxon>
    </lineage>
</organism>
<dbReference type="Gene3D" id="3.40.50.1000">
    <property type="entry name" value="HAD superfamily/HAD-like"/>
    <property type="match status" value="1"/>
</dbReference>
<evidence type="ECO:0000256" key="4">
    <source>
        <dbReference type="ARBA" id="ARBA00022692"/>
    </source>
</evidence>
<evidence type="ECO:0000259" key="14">
    <source>
        <dbReference type="Pfam" id="PF00122"/>
    </source>
</evidence>
<dbReference type="EC" id="7.6.2.1" evidence="13"/>
<evidence type="ECO:0000256" key="7">
    <source>
        <dbReference type="ARBA" id="ARBA00022840"/>
    </source>
</evidence>
<evidence type="ECO:0000256" key="8">
    <source>
        <dbReference type="ARBA" id="ARBA00022842"/>
    </source>
</evidence>
<dbReference type="Pfam" id="PF00122">
    <property type="entry name" value="E1-E2_ATPase"/>
    <property type="match status" value="1"/>
</dbReference>
<dbReference type="Gene3D" id="3.40.1110.10">
    <property type="entry name" value="Calcium-transporting ATPase, cytoplasmic domain N"/>
    <property type="match status" value="1"/>
</dbReference>
<dbReference type="InterPro" id="IPR018303">
    <property type="entry name" value="ATPase_P-typ_P_site"/>
</dbReference>
<evidence type="ECO:0000256" key="3">
    <source>
        <dbReference type="ARBA" id="ARBA00008109"/>
    </source>
</evidence>
<sequence>MWDYLDGRISFCSKRPPYIYVCVLGNAASIYADHRIINISPNNDPCQTLFPNNRIASKKYTIWNFIPKNLFEQFRRIANFYFLIMTIISLLIKSPISPLTSILPLSFVILVTASKQAYEDYLRHIGDQRENRKLVTVIRNKCAQKIHCEQIVVGDLVKVYREQDVPCDLLVLFSTEESERCYVTTSNLDGETNLKTVMVPKLLSKMTMSQIVSMKATITCQHPSSDLYKFHGKLEMNNGINEMTSGHLTIDNLLLRGSRLKDTDHIIGCAIYTGRDTKLSLNSKIRTCKLSTTEKSINRHIIMFMILLLAEVIESCMMKIVMQKAVDWSWYLGVTNTVDVYSIVTDFLNFILLYNYIVPISLYVTIELQKFLSSFFFSWDIDMYDEATNQPALTNTSDLNEELGQIEYLFADKTGTLTENLMVFRRCSINGKTYMEKDCDGHLYLLPSNGNENEAVKLTTWESDIWHFMISLALCHTVQISPPSQRASVIARRKEYRESFRQKKIRHVNSSLLMHPDLPEYQAASADEKALVEASARCGVVFERSSNDTIELKIEGNILVYEKLEVLEFTSERKRMSVIVKDTAGDYWLYCKGADSTIMPLIIAGMINEAITHVADFSMRGLRTLVVGYKKMNQTEYDQLEQKVEQARQIIGIERSIYMERAYNQMESGLTLLGVTAVEDRLQDGVPDTLECLQIAGIKIWVLTGDKAETAENIAFLCGQFKNGTEVLRMLEVTTEEACFHRLMNFERRIKLEPYKQYGLLIDGHSIATALINHANQFKIIGMACTAVVCCRLTPLQKSQIVHLIKQTNHTAAIGDGGNDVSMIQEAHVGIGIMGKEGRQATMCSDFAIAKFKFLKKALLVHGHWFYMRISILTQYFFYKNFIFITPQLLFNIYCGFSAQAFYDALFLMLYNVLFTSSPIVVYALFEQNYTADKLLRNPYLYKLYRHNYLLSGWQFVVWTLLALWHTITIYFMSHVYISINPVTLYNNTPIDQWSFSTCVSHLVTLVANLQILLRSSYWTLPLVLTVAFSEIAFLIFIFIYSSVRTRYDGDMLMVFQNLVASFTFWFLTIIIVVVCLIPDYLIITYNSYRPMRITRRNEEPPQYIPTIGNRNDDTVENVPLQMMNQRFFNVIPWGHSIMPRKTQ</sequence>
<evidence type="ECO:0000313" key="17">
    <source>
        <dbReference type="EMBL" id="CAL7939738.1"/>
    </source>
</evidence>
<dbReference type="InterPro" id="IPR059000">
    <property type="entry name" value="ATPase_P-type_domA"/>
</dbReference>
<keyword evidence="9 13" id="KW-1278">Translocase</keyword>
<feature type="transmembrane region" description="Helical" evidence="13">
    <location>
        <begin position="78"/>
        <end position="96"/>
    </location>
</feature>
<feature type="transmembrane region" description="Helical" evidence="13">
    <location>
        <begin position="1063"/>
        <end position="1084"/>
    </location>
</feature>
<dbReference type="InterPro" id="IPR023299">
    <property type="entry name" value="ATPase_P-typ_cyto_dom_N"/>
</dbReference>
<evidence type="ECO:0000256" key="11">
    <source>
        <dbReference type="ARBA" id="ARBA00023136"/>
    </source>
</evidence>
<dbReference type="InterPro" id="IPR044492">
    <property type="entry name" value="P_typ_ATPase_HD_dom"/>
</dbReference>
<feature type="domain" description="P-type ATPase C-terminal" evidence="16">
    <location>
        <begin position="843"/>
        <end position="1088"/>
    </location>
</feature>
<accession>A0ABP1NIV8</accession>
<dbReference type="Proteomes" id="UP001642520">
    <property type="component" value="Unassembled WGS sequence"/>
</dbReference>
<dbReference type="Pfam" id="PF13246">
    <property type="entry name" value="Cation_ATPase"/>
    <property type="match status" value="1"/>
</dbReference>
<evidence type="ECO:0000256" key="6">
    <source>
        <dbReference type="ARBA" id="ARBA00022741"/>
    </source>
</evidence>
<dbReference type="PANTHER" id="PTHR24092">
    <property type="entry name" value="PROBABLE PHOSPHOLIPID-TRANSPORTING ATPASE"/>
    <property type="match status" value="1"/>
</dbReference>
<keyword evidence="7 13" id="KW-0067">ATP-binding</keyword>
<dbReference type="InterPro" id="IPR008250">
    <property type="entry name" value="ATPase_P-typ_transduc_dom_A_sf"/>
</dbReference>
<evidence type="ECO:0000259" key="16">
    <source>
        <dbReference type="Pfam" id="PF16212"/>
    </source>
</evidence>
<dbReference type="SFLD" id="SFLDF00027">
    <property type="entry name" value="p-type_atpase"/>
    <property type="match status" value="1"/>
</dbReference>
<evidence type="ECO:0000256" key="2">
    <source>
        <dbReference type="ARBA" id="ARBA00004308"/>
    </source>
</evidence>
<evidence type="ECO:0000256" key="10">
    <source>
        <dbReference type="ARBA" id="ARBA00022989"/>
    </source>
</evidence>
<comment type="caution">
    <text evidence="17">The sequence shown here is derived from an EMBL/GenBank/DDBJ whole genome shotgun (WGS) entry which is preliminary data.</text>
</comment>
<dbReference type="NCBIfam" id="TIGR01652">
    <property type="entry name" value="ATPase-Plipid"/>
    <property type="match status" value="1"/>
</dbReference>
<dbReference type="SFLD" id="SFLDG00002">
    <property type="entry name" value="C1.7:_P-type_atpase_like"/>
    <property type="match status" value="1"/>
</dbReference>
<dbReference type="InterPro" id="IPR023214">
    <property type="entry name" value="HAD_sf"/>
</dbReference>
<keyword evidence="10 13" id="KW-1133">Transmembrane helix</keyword>
<feature type="domain" description="P-type ATPase N-terminal" evidence="15">
    <location>
        <begin position="46"/>
        <end position="102"/>
    </location>
</feature>
<dbReference type="InterPro" id="IPR032631">
    <property type="entry name" value="P-type_ATPase_N"/>
</dbReference>
<keyword evidence="8 13" id="KW-0460">Magnesium</keyword>
<comment type="subcellular location">
    <subcellularLocation>
        <location evidence="2">Endomembrane system</location>
    </subcellularLocation>
    <subcellularLocation>
        <location evidence="1 13">Membrane</location>
        <topology evidence="1 13">Multi-pass membrane protein</topology>
    </subcellularLocation>
</comment>
<dbReference type="PANTHER" id="PTHR24092:SF175">
    <property type="entry name" value="PHOSPHOLIPID-TRANSPORTING ATPASE"/>
    <property type="match status" value="1"/>
</dbReference>
<reference evidence="17 18" key="1">
    <citation type="submission" date="2024-08" db="EMBL/GenBank/DDBJ databases">
        <authorList>
            <person name="Will J Nash"/>
            <person name="Angela Man"/>
            <person name="Seanna McTaggart"/>
            <person name="Kendall Baker"/>
            <person name="Tom Barker"/>
            <person name="Leah Catchpole"/>
            <person name="Alex Durrant"/>
            <person name="Karim Gharbi"/>
            <person name="Naomi Irish"/>
            <person name="Gemy Kaithakottil"/>
            <person name="Debby Ku"/>
            <person name="Aaliyah Providence"/>
            <person name="Felix Shaw"/>
            <person name="David Swarbreck"/>
            <person name="Chris Watkins"/>
            <person name="Ann M. McCartney"/>
            <person name="Giulio Formenti"/>
            <person name="Alice Mouton"/>
            <person name="Noel Vella"/>
            <person name="Bjorn M von Reumont"/>
            <person name="Adriana Vella"/>
            <person name="Wilfried Haerty"/>
        </authorList>
    </citation>
    <scope>NUCLEOTIDE SEQUENCE [LARGE SCALE GENOMIC DNA]</scope>
</reference>
<evidence type="ECO:0000256" key="1">
    <source>
        <dbReference type="ARBA" id="ARBA00004141"/>
    </source>
</evidence>
<keyword evidence="18" id="KW-1185">Reference proteome</keyword>
<keyword evidence="6 13" id="KW-0547">Nucleotide-binding</keyword>
<dbReference type="InterPro" id="IPR001757">
    <property type="entry name" value="P_typ_ATPase"/>
</dbReference>
<feature type="transmembrane region" description="Helical" evidence="13">
    <location>
        <begin position="877"/>
        <end position="899"/>
    </location>
</feature>
<evidence type="ECO:0000256" key="5">
    <source>
        <dbReference type="ARBA" id="ARBA00022723"/>
    </source>
</evidence>
<dbReference type="Pfam" id="PF16209">
    <property type="entry name" value="PhoLip_ATPase_N"/>
    <property type="match status" value="1"/>
</dbReference>
<keyword evidence="11 13" id="KW-0472">Membrane</keyword>
<dbReference type="InterPro" id="IPR006539">
    <property type="entry name" value="P-type_ATPase_IV"/>
</dbReference>
<comment type="similarity">
    <text evidence="3 13">Belongs to the cation transport ATPase (P-type) (TC 3.A.3) family. Type IV subfamily.</text>
</comment>
<feature type="domain" description="P-type ATPase A" evidence="14">
    <location>
        <begin position="133"/>
        <end position="198"/>
    </location>
</feature>
<dbReference type="SUPFAM" id="SSF81660">
    <property type="entry name" value="Metal cation-transporting ATPase, ATP-binding domain N"/>
    <property type="match status" value="1"/>
</dbReference>
<keyword evidence="5" id="KW-0479">Metal-binding</keyword>
<protein>
    <recommendedName>
        <fullName evidence="13">Phospholipid-transporting ATPase</fullName>
        <ecNumber evidence="13">7.6.2.1</ecNumber>
    </recommendedName>
</protein>
<evidence type="ECO:0000256" key="12">
    <source>
        <dbReference type="ARBA" id="ARBA00034036"/>
    </source>
</evidence>
<dbReference type="SFLD" id="SFLDS00003">
    <property type="entry name" value="Haloacid_Dehalogenase"/>
    <property type="match status" value="1"/>
</dbReference>
<dbReference type="Gene3D" id="2.70.150.10">
    <property type="entry name" value="Calcium-transporting ATPase, cytoplasmic transduction domain A"/>
    <property type="match status" value="1"/>
</dbReference>
<gene>
    <name evidence="17" type="ORF">XYLVIOL_LOCUS4065</name>
</gene>
<feature type="transmembrane region" description="Helical" evidence="13">
    <location>
        <begin position="947"/>
        <end position="974"/>
    </location>
</feature>
<comment type="catalytic activity">
    <reaction evidence="12 13">
        <text>ATP + H2O + phospholipidSide 1 = ADP + phosphate + phospholipidSide 2.</text>
        <dbReference type="EC" id="7.6.2.1"/>
    </reaction>
</comment>
<dbReference type="PROSITE" id="PS00154">
    <property type="entry name" value="ATPASE_E1_E2"/>
    <property type="match status" value="1"/>
</dbReference>
<dbReference type="EMBL" id="CAXAJV020001290">
    <property type="protein sequence ID" value="CAL7939738.1"/>
    <property type="molecule type" value="Genomic_DNA"/>
</dbReference>
<dbReference type="Pfam" id="PF16212">
    <property type="entry name" value="PhoLip_ATPase_C"/>
    <property type="match status" value="1"/>
</dbReference>
<keyword evidence="4 13" id="KW-0812">Transmembrane</keyword>
<dbReference type="InterPro" id="IPR036412">
    <property type="entry name" value="HAD-like_sf"/>
</dbReference>